<protein>
    <submittedName>
        <fullName evidence="1">Uncharacterized protein</fullName>
    </submittedName>
</protein>
<gene>
    <name evidence="1" type="ORF">IW16_17750</name>
</gene>
<dbReference type="RefSeq" id="WP_034747085.1">
    <property type="nucleotide sequence ID" value="NZ_JPRI01000007.1"/>
</dbReference>
<organism evidence="1 2">
    <name type="scientific">Chryseobacterium vrystaatense</name>
    <dbReference type="NCBI Taxonomy" id="307480"/>
    <lineage>
        <taxon>Bacteria</taxon>
        <taxon>Pseudomonadati</taxon>
        <taxon>Bacteroidota</taxon>
        <taxon>Flavobacteriia</taxon>
        <taxon>Flavobacteriales</taxon>
        <taxon>Weeksellaceae</taxon>
        <taxon>Chryseobacterium group</taxon>
        <taxon>Chryseobacterium</taxon>
    </lineage>
</organism>
<reference evidence="1 2" key="1">
    <citation type="submission" date="2014-07" db="EMBL/GenBank/DDBJ databases">
        <title>Genome of Chryseobacterium vrystaatense LMG 22846.</title>
        <authorList>
            <person name="Pipes S.E."/>
            <person name="Stropko S.J."/>
            <person name="Newman J.D."/>
        </authorList>
    </citation>
    <scope>NUCLEOTIDE SEQUENCE [LARGE SCALE GENOMIC DNA]</scope>
    <source>
        <strain evidence="1 2">LMG 22846</strain>
    </source>
</reference>
<name>A0ABR4UKG4_9FLAO</name>
<comment type="caution">
    <text evidence="1">The sequence shown here is derived from an EMBL/GenBank/DDBJ whole genome shotgun (WGS) entry which is preliminary data.</text>
</comment>
<dbReference type="Proteomes" id="UP000028719">
    <property type="component" value="Unassembled WGS sequence"/>
</dbReference>
<sequence>MEIKFYTNKGILDLSNVKFSTQEQNSMMSDRVFTKFFFPFVINVDDLFFQTFGDYLSDESKDVEVVIEGHLFHENKTYQATLTIESIEGYVLTGQIDYGFEEIPNFDKKLSELPYEKFKVDDIYSFAEGIVLKKWPQTNYNFPRIFTKKFGSDDIWDSFDGYYNDSVIENNLPKMKRNYIDGSGNIFNVNIIHPCPHSIYILKVGFRDAGFDLLGDILSDPDLQQRWVFSGTDYFTMKSQTRLEAKATQMDYYQDEPWTGLINGQVYKKRKRLYDRTFYDLKPGTYKIQGSFRIQSFYGRIVCRITANNTIIWEHNVYYTQGFLDKVFPTDISVPLNLTSNRISFFVEYIPLNSDASDYDVIGFRLTSDVLTDDGASEEDTKVVNNLNEIDLSRAVPEMTFGDYVNGIKNWFNYDMDVVGTKIYMNRLGKNEPSNVQDFNEFSVKNPKKTFLKKRSFLIKFPDLPAPYKLDSIYYDYKGVKLNGLKNENTSEVEINGYPLPVAKPKETSVPTAIDALESSDVIGLVFYDGLIGGQNNSKNVPGCAHPELFNKNFLQWLRQRTIGVQYQWQKEVNAERFSQVQIKNHIFCNNNIHLIVSLNKDKVGDNTYQIDIVTETIS</sequence>
<dbReference type="EMBL" id="JPRI01000007">
    <property type="protein sequence ID" value="KFF24780.1"/>
    <property type="molecule type" value="Genomic_DNA"/>
</dbReference>
<proteinExistence type="predicted"/>
<keyword evidence="2" id="KW-1185">Reference proteome</keyword>
<evidence type="ECO:0000313" key="1">
    <source>
        <dbReference type="EMBL" id="KFF24780.1"/>
    </source>
</evidence>
<evidence type="ECO:0000313" key="2">
    <source>
        <dbReference type="Proteomes" id="UP000028719"/>
    </source>
</evidence>
<accession>A0ABR4UKG4</accession>